<dbReference type="Proteomes" id="UP001279734">
    <property type="component" value="Unassembled WGS sequence"/>
</dbReference>
<organism evidence="1 2">
    <name type="scientific">Nepenthes gracilis</name>
    <name type="common">Slender pitcher plant</name>
    <dbReference type="NCBI Taxonomy" id="150966"/>
    <lineage>
        <taxon>Eukaryota</taxon>
        <taxon>Viridiplantae</taxon>
        <taxon>Streptophyta</taxon>
        <taxon>Embryophyta</taxon>
        <taxon>Tracheophyta</taxon>
        <taxon>Spermatophyta</taxon>
        <taxon>Magnoliopsida</taxon>
        <taxon>eudicotyledons</taxon>
        <taxon>Gunneridae</taxon>
        <taxon>Pentapetalae</taxon>
        <taxon>Caryophyllales</taxon>
        <taxon>Nepenthaceae</taxon>
        <taxon>Nepenthes</taxon>
    </lineage>
</organism>
<reference evidence="1" key="1">
    <citation type="submission" date="2023-05" db="EMBL/GenBank/DDBJ databases">
        <title>Nepenthes gracilis genome sequencing.</title>
        <authorList>
            <person name="Fukushima K."/>
        </authorList>
    </citation>
    <scope>NUCLEOTIDE SEQUENCE</scope>
    <source>
        <strain evidence="1">SING2019-196</strain>
    </source>
</reference>
<gene>
    <name evidence="1" type="ORF">Nepgr_017470</name>
</gene>
<dbReference type="EMBL" id="BSYO01000015">
    <property type="protein sequence ID" value="GMH15629.1"/>
    <property type="molecule type" value="Genomic_DNA"/>
</dbReference>
<keyword evidence="2" id="KW-1185">Reference proteome</keyword>
<comment type="caution">
    <text evidence="1">The sequence shown here is derived from an EMBL/GenBank/DDBJ whole genome shotgun (WGS) entry which is preliminary data.</text>
</comment>
<sequence>MSAWVRHFCFCTDASSFLAGADLSGLSSSCYPIISLPVVLKRLADEKQLLPVVGLLSPPGCLFPGEALLLMCRRSCVLKEQLWLDCGSGADMKPDDADSLAYPRSSAVLFDNVGRLVHTAVAPKMLLWLGPCTGNCLKRWEAWHLTLFTMRENLVHSKLPLECSSPDVAGGRLLEVLGAVKFGNPSAALALNLDWSSSPALALNFGQAENAAAASEALNPQNQPVALPRQQLHTSANSIYPTKHQQVKDHLKAASAGVIKYQLELTTP</sequence>
<accession>A0AAD3XT44</accession>
<proteinExistence type="predicted"/>
<protein>
    <submittedName>
        <fullName evidence="1">Uncharacterized protein</fullName>
    </submittedName>
</protein>
<name>A0AAD3XT44_NEPGR</name>
<evidence type="ECO:0000313" key="2">
    <source>
        <dbReference type="Proteomes" id="UP001279734"/>
    </source>
</evidence>
<evidence type="ECO:0000313" key="1">
    <source>
        <dbReference type="EMBL" id="GMH15629.1"/>
    </source>
</evidence>
<dbReference type="AlphaFoldDB" id="A0AAD3XT44"/>